<dbReference type="PROSITE" id="PS50181">
    <property type="entry name" value="FBOX"/>
    <property type="match status" value="1"/>
</dbReference>
<evidence type="ECO:0000259" key="3">
    <source>
        <dbReference type="PROSITE" id="PS50181"/>
    </source>
</evidence>
<dbReference type="OrthoDB" id="4200124at2759"/>
<gene>
    <name evidence="4" type="ORF">BD289DRAFT_360066</name>
</gene>
<feature type="compositionally biased region" description="Low complexity" evidence="2">
    <location>
        <begin position="930"/>
        <end position="940"/>
    </location>
</feature>
<dbReference type="InParanoid" id="A0A2T3AK94"/>
<accession>A0A2T3AK94</accession>
<dbReference type="Proteomes" id="UP000241462">
    <property type="component" value="Unassembled WGS sequence"/>
</dbReference>
<feature type="region of interest" description="Disordered" evidence="2">
    <location>
        <begin position="315"/>
        <end position="334"/>
    </location>
</feature>
<dbReference type="STRING" id="2025994.A0A2T3AK94"/>
<evidence type="ECO:0000256" key="1">
    <source>
        <dbReference type="SAM" id="Coils"/>
    </source>
</evidence>
<dbReference type="InterPro" id="IPR001810">
    <property type="entry name" value="F-box_dom"/>
</dbReference>
<dbReference type="Pfam" id="PF12937">
    <property type="entry name" value="F-box-like"/>
    <property type="match status" value="1"/>
</dbReference>
<organism evidence="4 5">
    <name type="scientific">Coniella lustricola</name>
    <dbReference type="NCBI Taxonomy" id="2025994"/>
    <lineage>
        <taxon>Eukaryota</taxon>
        <taxon>Fungi</taxon>
        <taxon>Dikarya</taxon>
        <taxon>Ascomycota</taxon>
        <taxon>Pezizomycotina</taxon>
        <taxon>Sordariomycetes</taxon>
        <taxon>Sordariomycetidae</taxon>
        <taxon>Diaporthales</taxon>
        <taxon>Schizoparmaceae</taxon>
        <taxon>Coniella</taxon>
    </lineage>
</organism>
<protein>
    <recommendedName>
        <fullName evidence="3">F-box domain-containing protein</fullName>
    </recommendedName>
</protein>
<dbReference type="InterPro" id="IPR036047">
    <property type="entry name" value="F-box-like_dom_sf"/>
</dbReference>
<keyword evidence="5" id="KW-1185">Reference proteome</keyword>
<evidence type="ECO:0000313" key="4">
    <source>
        <dbReference type="EMBL" id="PSS02085.1"/>
    </source>
</evidence>
<name>A0A2T3AK94_9PEZI</name>
<feature type="compositionally biased region" description="Low complexity" evidence="2">
    <location>
        <begin position="962"/>
        <end position="991"/>
    </location>
</feature>
<reference evidence="4 5" key="1">
    <citation type="journal article" date="2018" name="Mycol. Prog.">
        <title>Coniella lustricola, a new species from submerged detritus.</title>
        <authorList>
            <person name="Raudabaugh D.B."/>
            <person name="Iturriaga T."/>
            <person name="Carver A."/>
            <person name="Mondo S."/>
            <person name="Pangilinan J."/>
            <person name="Lipzen A."/>
            <person name="He G."/>
            <person name="Amirebrahimi M."/>
            <person name="Grigoriev I.V."/>
            <person name="Miller A.N."/>
        </authorList>
    </citation>
    <scope>NUCLEOTIDE SEQUENCE [LARGE SCALE GENOMIC DNA]</scope>
    <source>
        <strain evidence="4 5">B22-T-1</strain>
    </source>
</reference>
<feature type="compositionally biased region" description="Polar residues" evidence="2">
    <location>
        <begin position="467"/>
        <end position="481"/>
    </location>
</feature>
<feature type="compositionally biased region" description="Polar residues" evidence="2">
    <location>
        <begin position="498"/>
        <end position="513"/>
    </location>
</feature>
<evidence type="ECO:0000313" key="5">
    <source>
        <dbReference type="Proteomes" id="UP000241462"/>
    </source>
</evidence>
<feature type="region of interest" description="Disordered" evidence="2">
    <location>
        <begin position="458"/>
        <end position="577"/>
    </location>
</feature>
<dbReference type="EMBL" id="KZ678379">
    <property type="protein sequence ID" value="PSS02085.1"/>
    <property type="molecule type" value="Genomic_DNA"/>
</dbReference>
<feature type="region of interest" description="Disordered" evidence="2">
    <location>
        <begin position="921"/>
        <end position="1017"/>
    </location>
</feature>
<feature type="domain" description="F-box" evidence="3">
    <location>
        <begin position="17"/>
        <end position="62"/>
    </location>
</feature>
<feature type="coiled-coil region" evidence="1">
    <location>
        <begin position="594"/>
        <end position="663"/>
    </location>
</feature>
<proteinExistence type="predicted"/>
<dbReference type="AlphaFoldDB" id="A0A2T3AK94"/>
<sequence>MSMEADNAIEAAQSPQPLHFYRLPGEIQAQIITECSPLDLICVALVSKHFRDLAAAELYRNLEMLVTDEDDLAFETIDSLSKCLETFATSDYDYAKHVRSILLDTVFRGEKAEAAYKLTLGSRATGNFLNTLLLLMLRKTKALEEFTWGIRVELSRPVYEALHQIKTLTHLHIRLQHGMSGYEAPPPLPLYTPTISPSASTTHLPSHNQILVAPPGFYLPPPSNIFGMHGIHHAQIPQAPPPVMQPKVVLQHKARASRKPAAATSPPTLSGFKNLSSLEILDIDSLEVVTELKSCIRNSQSTLKDLKLSFSTNLAMRARKPPPEEVEPDDSDPEDDFQLVPVTVPPPPAFDDISIPAKAVRAQEERKTQESVLGRIFDLEPYMVKEPIKQAREKAPELSHLEEKATTDPGRDFINQLSAVSSKLMTKLNGSQSLTAHQQDILDLIEAAARKYVAAIPASKEGEGEEPQTNKTPAKSESNRSGPHAEGGSDSEADDQQAEPSLFTSSISRTKVNATEFKPEDIDVEAPIDDALPDDTADLDSEVANETASPSPEEPVAKTSGAAESIKDDKAPAEDLSPGVSSLVANLEAQLENFKMLAKKLQFYEIQVEELQKEINELLSAGPDAVKRIKDAEKQTSEFSNCIKEIRDEMSIVAAEIDDVEKQQPDDMRGTKSDAVRQRIYEYTRSTRGLSLEALSIYLIPVKPSVLSRAIDLHVLRSVTLLGVGVQAPIWALFAKKNKLNPLPLRTVFTDNVSLDLLTFLSQLSELHELFLFERSRKFKPEPFASSSIVTLGQIRRLVLKKHLSTLKRLMIKCQAGWQWDVDRKTALLLCRKGGKLEELAISIGLRDIHTLLQNIQHLTSLRALHIVNLRNDDGYVSLMRETKRFIIDTLTHCHRLKLEWLAIDEDDTVEHIVRWKVRSKGGNKDRHNSPLPSLSSYSSKGKEKEVDKSSSGGEGSGASGSGSTTTGTPSLQSAAASNNNINNSNSNNGNPYPVFSLHGSVVGSDSEDDDIGSRSAPAGTVMVETDIMPFYEAWDVKIFSKEVALGHL</sequence>
<feature type="compositionally biased region" description="Acidic residues" evidence="2">
    <location>
        <begin position="522"/>
        <end position="543"/>
    </location>
</feature>
<keyword evidence="1" id="KW-0175">Coiled coil</keyword>
<dbReference type="SUPFAM" id="SSF81383">
    <property type="entry name" value="F-box domain"/>
    <property type="match status" value="1"/>
</dbReference>
<evidence type="ECO:0000256" key="2">
    <source>
        <dbReference type="SAM" id="MobiDB-lite"/>
    </source>
</evidence>
<feature type="compositionally biased region" description="Acidic residues" evidence="2">
    <location>
        <begin position="324"/>
        <end position="334"/>
    </location>
</feature>